<sequence>MTDTKKGINLLNLPDKIMAIIVANNEPVTQRHFEEQLPDVPVTELLPVLNTMQKKGQLEVLVNADRTLSWQLRTIKNIEKIKSLTDLDEKLVYNCIRKNGNDGATVRIISLDTKIQQAKLPKILKSLIARKMIKELPVMAGNKQKIYLLAELEPSRTLAANTLFAGESGVDVEFVSMLRTACLKYINDKANTASTVADPFKRRNASYVTVEEIHNFITTSKLCTVPLLPSDVKIVLDALYWGGELERKQSAAATTVMEAIADKDDDDDEDDDKDAEVRINSTRGDGIRNCKYRLAPRASGFACLARVPCIFALNKKRSRAADMTCPPEDPVYKAFLETVGPSSSSVHIAEK</sequence>
<dbReference type="InterPro" id="IPR016049">
    <property type="entry name" value="RNA_pol_Rpc34-like"/>
</dbReference>
<keyword evidence="3" id="KW-0240">DNA-directed RNA polymerase</keyword>
<evidence type="ECO:0000256" key="3">
    <source>
        <dbReference type="ARBA" id="ARBA00022478"/>
    </source>
</evidence>
<accession>A0A564Z364</accession>
<evidence type="ECO:0008006" key="8">
    <source>
        <dbReference type="Google" id="ProtNLM"/>
    </source>
</evidence>
<dbReference type="InterPro" id="IPR036388">
    <property type="entry name" value="WH-like_DNA-bd_sf"/>
</dbReference>
<evidence type="ECO:0000313" key="6">
    <source>
        <dbReference type="EMBL" id="VUZ53358.1"/>
    </source>
</evidence>
<dbReference type="PANTHER" id="PTHR12780">
    <property type="entry name" value="RNA POLYMERASE III DNA DIRECTED , 39KD SUBUNIT-RELATED"/>
    <property type="match status" value="1"/>
</dbReference>
<dbReference type="SUPFAM" id="SSF46785">
    <property type="entry name" value="Winged helix' DNA-binding domain"/>
    <property type="match status" value="1"/>
</dbReference>
<dbReference type="InterPro" id="IPR036390">
    <property type="entry name" value="WH_DNA-bd_sf"/>
</dbReference>
<keyword evidence="4" id="KW-0804">Transcription</keyword>
<keyword evidence="5" id="KW-0539">Nucleus</keyword>
<dbReference type="AlphaFoldDB" id="A0A564Z364"/>
<gene>
    <name evidence="6" type="ORF">WMSIL1_LOCUS11530</name>
</gene>
<evidence type="ECO:0000313" key="7">
    <source>
        <dbReference type="Proteomes" id="UP000321570"/>
    </source>
</evidence>
<keyword evidence="7" id="KW-1185">Reference proteome</keyword>
<organism evidence="6 7">
    <name type="scientific">Hymenolepis diminuta</name>
    <name type="common">Rat tapeworm</name>
    <dbReference type="NCBI Taxonomy" id="6216"/>
    <lineage>
        <taxon>Eukaryota</taxon>
        <taxon>Metazoa</taxon>
        <taxon>Spiralia</taxon>
        <taxon>Lophotrochozoa</taxon>
        <taxon>Platyhelminthes</taxon>
        <taxon>Cestoda</taxon>
        <taxon>Eucestoda</taxon>
        <taxon>Cyclophyllidea</taxon>
        <taxon>Hymenolepididae</taxon>
        <taxon>Hymenolepis</taxon>
    </lineage>
</organism>
<reference evidence="6 7" key="1">
    <citation type="submission" date="2019-07" db="EMBL/GenBank/DDBJ databases">
        <authorList>
            <person name="Jastrzebski P J."/>
            <person name="Paukszto L."/>
            <person name="Jastrzebski P J."/>
        </authorList>
    </citation>
    <scope>NUCLEOTIDE SEQUENCE [LARGE SCALE GENOMIC DNA]</scope>
    <source>
        <strain evidence="6 7">WMS-il1</strain>
    </source>
</reference>
<comment type="similarity">
    <text evidence="2">Belongs to the eukaryotic RPC34/RPC39 RNA polymerase subunit family.</text>
</comment>
<dbReference type="Pfam" id="PF05158">
    <property type="entry name" value="RNA_pol_Rpc34"/>
    <property type="match status" value="1"/>
</dbReference>
<evidence type="ECO:0000256" key="1">
    <source>
        <dbReference type="ARBA" id="ARBA00004123"/>
    </source>
</evidence>
<dbReference type="GO" id="GO:0006383">
    <property type="term" value="P:transcription by RNA polymerase III"/>
    <property type="evidence" value="ECO:0007669"/>
    <property type="project" value="InterPro"/>
</dbReference>
<dbReference type="EMBL" id="CABIJS010000555">
    <property type="protein sequence ID" value="VUZ53358.1"/>
    <property type="molecule type" value="Genomic_DNA"/>
</dbReference>
<proteinExistence type="inferred from homology"/>
<dbReference type="InterPro" id="IPR007832">
    <property type="entry name" value="RNA_pol_Rpc34"/>
</dbReference>
<dbReference type="Proteomes" id="UP000321570">
    <property type="component" value="Unassembled WGS sequence"/>
</dbReference>
<comment type="subcellular location">
    <subcellularLocation>
        <location evidence="1">Nucleus</location>
    </subcellularLocation>
</comment>
<evidence type="ECO:0000256" key="4">
    <source>
        <dbReference type="ARBA" id="ARBA00023163"/>
    </source>
</evidence>
<name>A0A564Z364_HYMDI</name>
<evidence type="ECO:0000256" key="5">
    <source>
        <dbReference type="ARBA" id="ARBA00023242"/>
    </source>
</evidence>
<dbReference type="GO" id="GO:0005666">
    <property type="term" value="C:RNA polymerase III complex"/>
    <property type="evidence" value="ECO:0007669"/>
    <property type="project" value="InterPro"/>
</dbReference>
<dbReference type="Gene3D" id="1.10.10.10">
    <property type="entry name" value="Winged helix-like DNA-binding domain superfamily/Winged helix DNA-binding domain"/>
    <property type="match status" value="2"/>
</dbReference>
<evidence type="ECO:0000256" key="2">
    <source>
        <dbReference type="ARBA" id="ARBA00011038"/>
    </source>
</evidence>
<protein>
    <recommendedName>
        <fullName evidence="8">DNA-directed RNA polymerase III subunit RPC6</fullName>
    </recommendedName>
</protein>